<feature type="domain" description="Immunoglobulin" evidence="14">
    <location>
        <begin position="41"/>
        <end position="117"/>
    </location>
</feature>
<dbReference type="InterPro" id="IPR036179">
    <property type="entry name" value="Ig-like_dom_sf"/>
</dbReference>
<dbReference type="eggNOG" id="ENOG502RZRA">
    <property type="taxonomic scope" value="Eukaryota"/>
</dbReference>
<reference evidence="15 16" key="1">
    <citation type="journal article" date="2013" name="Nat. Commun.">
        <title>Genome analysis reveals insights into physiology and longevity of the Brandt's bat Myotis brandtii.</title>
        <authorList>
            <person name="Seim I."/>
            <person name="Fang X."/>
            <person name="Xiong Z."/>
            <person name="Lobanov A.V."/>
            <person name="Huang Z."/>
            <person name="Ma S."/>
            <person name="Feng Y."/>
            <person name="Turanov A.A."/>
            <person name="Zhu Y."/>
            <person name="Lenz T.L."/>
            <person name="Gerashchenko M.V."/>
            <person name="Fan D."/>
            <person name="Hee Yim S."/>
            <person name="Yao X."/>
            <person name="Jordan D."/>
            <person name="Xiong Y."/>
            <person name="Ma Y."/>
            <person name="Lyapunov A.N."/>
            <person name="Chen G."/>
            <person name="Kulakova O.I."/>
            <person name="Sun Y."/>
            <person name="Lee S.G."/>
            <person name="Bronson R.T."/>
            <person name="Moskalev A.A."/>
            <person name="Sunyaev S.R."/>
            <person name="Zhang G."/>
            <person name="Krogh A."/>
            <person name="Wang J."/>
            <person name="Gladyshev V.N."/>
        </authorList>
    </citation>
    <scope>NUCLEOTIDE SEQUENCE [LARGE SCALE GENOMIC DNA]</scope>
</reference>
<evidence type="ECO:0000313" key="16">
    <source>
        <dbReference type="Proteomes" id="UP000052978"/>
    </source>
</evidence>
<keyword evidence="11" id="KW-0393">Immunoglobulin domain</keyword>
<dbReference type="Proteomes" id="UP000052978">
    <property type="component" value="Unassembled WGS sequence"/>
</dbReference>
<dbReference type="SMART" id="SM00409">
    <property type="entry name" value="IG"/>
    <property type="match status" value="3"/>
</dbReference>
<dbReference type="PRINTS" id="PR01472">
    <property type="entry name" value="ICAMVCAM1"/>
</dbReference>
<keyword evidence="6" id="KW-0130">Cell adhesion</keyword>
<dbReference type="GO" id="GO:0050900">
    <property type="term" value="P:leukocyte migration"/>
    <property type="evidence" value="ECO:0007669"/>
    <property type="project" value="UniProtKB-ARBA"/>
</dbReference>
<dbReference type="GO" id="GO:0006955">
    <property type="term" value="P:immune response"/>
    <property type="evidence" value="ECO:0007669"/>
    <property type="project" value="UniProtKB-ARBA"/>
</dbReference>
<feature type="chain" id="PRO_5004543047" evidence="13">
    <location>
        <begin position="33"/>
        <end position="544"/>
    </location>
</feature>
<evidence type="ECO:0000256" key="11">
    <source>
        <dbReference type="ARBA" id="ARBA00023319"/>
    </source>
</evidence>
<keyword evidence="16" id="KW-1185">Reference proteome</keyword>
<dbReference type="Pfam" id="PF21146">
    <property type="entry name" value="ICAM1_3_5_D2"/>
    <property type="match status" value="1"/>
</dbReference>
<keyword evidence="8 12" id="KW-0472">Membrane</keyword>
<dbReference type="InterPro" id="IPR003599">
    <property type="entry name" value="Ig_sub"/>
</dbReference>
<dbReference type="PANTHER" id="PTHR13771:SF17">
    <property type="entry name" value="INTERCELLULAR ADHESION MOLECULE 3"/>
    <property type="match status" value="1"/>
</dbReference>
<comment type="subcellular location">
    <subcellularLocation>
        <location evidence="1">Membrane</location>
        <topology evidence="1">Single-pass type I membrane protein</topology>
    </subcellularLocation>
</comment>
<dbReference type="InterPro" id="IPR048679">
    <property type="entry name" value="ICAM1_3_5_D2"/>
</dbReference>
<name>S7MG95_MYOBR</name>
<evidence type="ECO:0000256" key="3">
    <source>
        <dbReference type="ARBA" id="ARBA00022692"/>
    </source>
</evidence>
<dbReference type="InterPro" id="IPR013783">
    <property type="entry name" value="Ig-like_fold"/>
</dbReference>
<evidence type="ECO:0000256" key="8">
    <source>
        <dbReference type="ARBA" id="ARBA00023136"/>
    </source>
</evidence>
<accession>S7MG95</accession>
<dbReference type="GO" id="GO:0007159">
    <property type="term" value="P:leukocyte cell-cell adhesion"/>
    <property type="evidence" value="ECO:0007669"/>
    <property type="project" value="UniProtKB-ARBA"/>
</dbReference>
<dbReference type="InterPro" id="IPR013768">
    <property type="entry name" value="ICAM_N"/>
</dbReference>
<dbReference type="AlphaFoldDB" id="S7MG95"/>
<proteinExistence type="inferred from homology"/>
<dbReference type="FunFam" id="2.60.40.10:FF:000641">
    <property type="entry name" value="Intercellular adhesion molecule 1"/>
    <property type="match status" value="1"/>
</dbReference>
<dbReference type="InterPro" id="IPR003987">
    <property type="entry name" value="ICAM_VCAM_N"/>
</dbReference>
<dbReference type="EMBL" id="KE161342">
    <property type="protein sequence ID" value="EPQ03314.1"/>
    <property type="molecule type" value="Genomic_DNA"/>
</dbReference>
<evidence type="ECO:0000256" key="2">
    <source>
        <dbReference type="ARBA" id="ARBA00005925"/>
    </source>
</evidence>
<dbReference type="PRINTS" id="PR01473">
    <property type="entry name" value="ICAM"/>
</dbReference>
<dbReference type="KEGG" id="myb:102243800"/>
<keyword evidence="3 12" id="KW-0812">Transmembrane</keyword>
<evidence type="ECO:0000256" key="6">
    <source>
        <dbReference type="ARBA" id="ARBA00022889"/>
    </source>
</evidence>
<dbReference type="FunFam" id="2.60.40.10:FF:000648">
    <property type="entry name" value="Intercellular adhesion molecule 1"/>
    <property type="match status" value="1"/>
</dbReference>
<dbReference type="GO" id="GO:0005886">
    <property type="term" value="C:plasma membrane"/>
    <property type="evidence" value="ECO:0007669"/>
    <property type="project" value="TreeGrafter"/>
</dbReference>
<feature type="domain" description="Immunoglobulin" evidence="14">
    <location>
        <begin position="321"/>
        <end position="397"/>
    </location>
</feature>
<keyword evidence="5" id="KW-0677">Repeat</keyword>
<evidence type="ECO:0000256" key="10">
    <source>
        <dbReference type="ARBA" id="ARBA00023180"/>
    </source>
</evidence>
<dbReference type="PANTHER" id="PTHR13771">
    <property type="entry name" value="INTERCELLULAR ADHESION MOLECULE"/>
    <property type="match status" value="1"/>
</dbReference>
<dbReference type="FunFam" id="2.60.40.10:FF:000459">
    <property type="entry name" value="Intercellular adhesion molecule 1"/>
    <property type="match status" value="1"/>
</dbReference>
<dbReference type="FunFam" id="2.60.40.10:FF:000338">
    <property type="entry name" value="intercellular adhesion molecule 5"/>
    <property type="match status" value="1"/>
</dbReference>
<dbReference type="GO" id="GO:1901701">
    <property type="term" value="P:cellular response to oxygen-containing compound"/>
    <property type="evidence" value="ECO:0007669"/>
    <property type="project" value="UniProtKB-ARBA"/>
</dbReference>
<dbReference type="OrthoDB" id="6250964at2759"/>
<feature type="transmembrane region" description="Helical" evidence="12">
    <location>
        <begin position="487"/>
        <end position="510"/>
    </location>
</feature>
<evidence type="ECO:0000259" key="14">
    <source>
        <dbReference type="SMART" id="SM00409"/>
    </source>
</evidence>
<dbReference type="InterPro" id="IPR003988">
    <property type="entry name" value="ICAM"/>
</dbReference>
<dbReference type="GO" id="GO:0002252">
    <property type="term" value="P:immune effector process"/>
    <property type="evidence" value="ECO:0007669"/>
    <property type="project" value="UniProtKB-ARBA"/>
</dbReference>
<evidence type="ECO:0000256" key="13">
    <source>
        <dbReference type="SAM" id="SignalP"/>
    </source>
</evidence>
<keyword evidence="4 13" id="KW-0732">Signal</keyword>
<keyword evidence="10" id="KW-0325">Glycoprotein</keyword>
<comment type="similarity">
    <text evidence="2">Belongs to the immunoglobulin superfamily. ICAM family.</text>
</comment>
<sequence length="544" mass="58452">MVPLGPLPRACWTPLISLLLVCCLLLAPGAQGQAFRLRVEPQNPVVPAGGSLLVNCSTDCPQPELISLETSLFKEEAGEGLGWKAYRLSNVTSDSEVFCSGICSGSQMADSSDITVYQFPERVELASLFPWNPVGKNLTLHCRVAGGAPRAKLSVLLLRGQEVLSQQLAVGEVTTTVLASRNDHGANFSCRWELDLRSQGLGLFQNSSAPRQLRTFVLPVTPPRLFVPRFLEVGTSQAVACTLDGLFPASEAQVQLALGGQMLNATVDSSGDKLEARATATASAELEGAQEIVCNVTLGGESQETQENLTIYSFRGPVMNLSQPTVSQGTIVNVTCAAGARVQVTLDGVPAAAPGQLALLQLNATERDDRRSFFCSAALEVDGVVLHKNRSVQLRVLYGPKIDPARCPQHLMWKERTTQILQCQAQGNPDPQLQCLHEGSMAQVPIGIPFRVRLNYSGTYYCRAASSQGTYTVTVVMNVQERNPVTITIIIAALTILGFVAAIPASIYVFGVHKRRDIYHVNQGNAGFPLTSKTAEEPLGEPPS</sequence>
<dbReference type="Pfam" id="PF03921">
    <property type="entry name" value="ICAM_N"/>
    <property type="match status" value="1"/>
</dbReference>
<dbReference type="InterPro" id="IPR047012">
    <property type="entry name" value="ICAM_VCAM"/>
</dbReference>
<evidence type="ECO:0000256" key="7">
    <source>
        <dbReference type="ARBA" id="ARBA00022989"/>
    </source>
</evidence>
<evidence type="ECO:0000256" key="4">
    <source>
        <dbReference type="ARBA" id="ARBA00022729"/>
    </source>
</evidence>
<evidence type="ECO:0000256" key="12">
    <source>
        <dbReference type="SAM" id="Phobius"/>
    </source>
</evidence>
<dbReference type="FunFam" id="2.60.40.10:FF:000194">
    <property type="entry name" value="Intercellular adhesion molecule 1"/>
    <property type="match status" value="1"/>
</dbReference>
<protein>
    <submittedName>
        <fullName evidence="15">Intercellular adhesion molecule 3</fullName>
    </submittedName>
</protein>
<evidence type="ECO:0000313" key="15">
    <source>
        <dbReference type="EMBL" id="EPQ03314.1"/>
    </source>
</evidence>
<dbReference type="Gene3D" id="2.60.40.10">
    <property type="entry name" value="Immunoglobulins"/>
    <property type="match status" value="5"/>
</dbReference>
<keyword evidence="9" id="KW-1015">Disulfide bond</keyword>
<feature type="signal peptide" evidence="13">
    <location>
        <begin position="1"/>
        <end position="32"/>
    </location>
</feature>
<organism evidence="15 16">
    <name type="scientific">Myotis brandtii</name>
    <name type="common">Brandt's bat</name>
    <dbReference type="NCBI Taxonomy" id="109478"/>
    <lineage>
        <taxon>Eukaryota</taxon>
        <taxon>Metazoa</taxon>
        <taxon>Chordata</taxon>
        <taxon>Craniata</taxon>
        <taxon>Vertebrata</taxon>
        <taxon>Euteleostomi</taxon>
        <taxon>Mammalia</taxon>
        <taxon>Eutheria</taxon>
        <taxon>Laurasiatheria</taxon>
        <taxon>Chiroptera</taxon>
        <taxon>Yangochiroptera</taxon>
        <taxon>Vespertilionidae</taxon>
        <taxon>Myotis</taxon>
    </lineage>
</organism>
<dbReference type="GO" id="GO:0005178">
    <property type="term" value="F:integrin binding"/>
    <property type="evidence" value="ECO:0007669"/>
    <property type="project" value="InterPro"/>
</dbReference>
<dbReference type="SUPFAM" id="SSF48726">
    <property type="entry name" value="Immunoglobulin"/>
    <property type="match status" value="5"/>
</dbReference>
<evidence type="ECO:0000256" key="1">
    <source>
        <dbReference type="ARBA" id="ARBA00004479"/>
    </source>
</evidence>
<feature type="domain" description="Immunoglobulin" evidence="14">
    <location>
        <begin position="408"/>
        <end position="476"/>
    </location>
</feature>
<evidence type="ECO:0000256" key="9">
    <source>
        <dbReference type="ARBA" id="ARBA00023157"/>
    </source>
</evidence>
<gene>
    <name evidence="15" type="ORF">D623_10007956</name>
</gene>
<keyword evidence="7 12" id="KW-1133">Transmembrane helix</keyword>
<evidence type="ECO:0000256" key="5">
    <source>
        <dbReference type="ARBA" id="ARBA00022737"/>
    </source>
</evidence>